<dbReference type="RefSeq" id="WP_173078604.1">
    <property type="nucleotide sequence ID" value="NZ_BAABJB010000004.1"/>
</dbReference>
<keyword evidence="2" id="KW-1185">Reference proteome</keyword>
<sequence>MLPTYLHPTPARRALRDEIAAGRVFRDAAGDDYLSGERKVSTVVREMEAAGWVTLGALGAGRATALWAPTAYGHAVDVVRILDFGTEASPQMVAEVGDADTPRVLGHVVYLPTRTSFRWQVTVGGVVAVVRKRPEAWGELWHRACLAYAAQQPIANP</sequence>
<name>A0A6V8LBV1_9ACTN</name>
<accession>A0A6V8LBV1</accession>
<reference evidence="1 2" key="1">
    <citation type="submission" date="2020-03" db="EMBL/GenBank/DDBJ databases">
        <title>Whole genome shotgun sequence of Phytohabitans rumicis NBRC 108638.</title>
        <authorList>
            <person name="Komaki H."/>
            <person name="Tamura T."/>
        </authorList>
    </citation>
    <scope>NUCLEOTIDE SEQUENCE [LARGE SCALE GENOMIC DNA]</scope>
    <source>
        <strain evidence="1 2">NBRC 108638</strain>
    </source>
</reference>
<organism evidence="1 2">
    <name type="scientific">Phytohabitans rumicis</name>
    <dbReference type="NCBI Taxonomy" id="1076125"/>
    <lineage>
        <taxon>Bacteria</taxon>
        <taxon>Bacillati</taxon>
        <taxon>Actinomycetota</taxon>
        <taxon>Actinomycetes</taxon>
        <taxon>Micromonosporales</taxon>
        <taxon>Micromonosporaceae</taxon>
    </lineage>
</organism>
<proteinExistence type="predicted"/>
<dbReference type="Proteomes" id="UP000482960">
    <property type="component" value="Unassembled WGS sequence"/>
</dbReference>
<evidence type="ECO:0000313" key="2">
    <source>
        <dbReference type="Proteomes" id="UP000482960"/>
    </source>
</evidence>
<gene>
    <name evidence="1" type="ORF">Prum_051980</name>
</gene>
<protein>
    <submittedName>
        <fullName evidence="1">Uncharacterized protein</fullName>
    </submittedName>
</protein>
<comment type="caution">
    <text evidence="1">The sequence shown here is derived from an EMBL/GenBank/DDBJ whole genome shotgun (WGS) entry which is preliminary data.</text>
</comment>
<dbReference type="AlphaFoldDB" id="A0A6V8LBV1"/>
<evidence type="ECO:0000313" key="1">
    <source>
        <dbReference type="EMBL" id="GFJ91556.1"/>
    </source>
</evidence>
<reference evidence="1 2" key="2">
    <citation type="submission" date="2020-03" db="EMBL/GenBank/DDBJ databases">
        <authorList>
            <person name="Ichikawa N."/>
            <person name="Kimura A."/>
            <person name="Kitahashi Y."/>
            <person name="Uohara A."/>
        </authorList>
    </citation>
    <scope>NUCLEOTIDE SEQUENCE [LARGE SCALE GENOMIC DNA]</scope>
    <source>
        <strain evidence="1 2">NBRC 108638</strain>
    </source>
</reference>
<dbReference type="EMBL" id="BLPG01000001">
    <property type="protein sequence ID" value="GFJ91556.1"/>
    <property type="molecule type" value="Genomic_DNA"/>
</dbReference>